<dbReference type="CDD" id="cd01832">
    <property type="entry name" value="SGNH_hydrolase_like_1"/>
    <property type="match status" value="1"/>
</dbReference>
<feature type="domain" description="SGNH hydrolase-type esterase" evidence="1">
    <location>
        <begin position="9"/>
        <end position="181"/>
    </location>
</feature>
<sequence length="276" mass="30370">MYAFDSFVALGDSFTEGLNDARPDGTFRGWADRLAEILAGGRTGFQYANLALRGKMLGEVVEEQLPIALEVRPDVVTLCAGGNDIIVPGADVDAVAGRFEAAVAKLRAAGINVVIFTGPDTKQVSVMNILRGKVGIYNAHLWAIADRYGAKVVDLWAMDALHDLRAWSDDRLHFTAEGHRRIALRTAEVLGVSTEADWREPWPENDEHATWITSRRSDLEWTRAHLLPWIRRQLRGESMGDGLAPKRPQLMPLIEAAPEPPAIGLVDVAACNQDLR</sequence>
<evidence type="ECO:0000313" key="3">
    <source>
        <dbReference type="Proteomes" id="UP000243799"/>
    </source>
</evidence>
<evidence type="ECO:0000259" key="1">
    <source>
        <dbReference type="Pfam" id="PF13472"/>
    </source>
</evidence>
<dbReference type="InterPro" id="IPR053140">
    <property type="entry name" value="GDSL_Rv0518-like"/>
</dbReference>
<dbReference type="InterPro" id="IPR013830">
    <property type="entry name" value="SGNH_hydro"/>
</dbReference>
<reference evidence="3" key="1">
    <citation type="submission" date="2016-10" db="EMBL/GenBank/DDBJ databases">
        <authorList>
            <person name="Varghese N."/>
            <person name="Submissions S."/>
        </authorList>
    </citation>
    <scope>NUCLEOTIDE SEQUENCE [LARGE SCALE GENOMIC DNA]</scope>
    <source>
        <strain evidence="3">CGMCC 4.3568</strain>
    </source>
</reference>
<dbReference type="PANTHER" id="PTHR43784">
    <property type="entry name" value="GDSL-LIKE LIPASE/ACYLHYDROLASE, PUTATIVE (AFU_ORTHOLOGUE AFUA_2G00820)-RELATED"/>
    <property type="match status" value="1"/>
</dbReference>
<gene>
    <name evidence="2" type="ORF">SAMN05216266_12551</name>
</gene>
<dbReference type="Proteomes" id="UP000243799">
    <property type="component" value="Unassembled WGS sequence"/>
</dbReference>
<name>A0A1I1CD63_9PSEU</name>
<proteinExistence type="predicted"/>
<evidence type="ECO:0000313" key="2">
    <source>
        <dbReference type="EMBL" id="SFB60347.1"/>
    </source>
</evidence>
<dbReference type="PANTHER" id="PTHR43784:SF2">
    <property type="entry name" value="GDSL-LIKE LIPASE_ACYLHYDROLASE, PUTATIVE (AFU_ORTHOLOGUE AFUA_2G00820)-RELATED"/>
    <property type="match status" value="1"/>
</dbReference>
<dbReference type="STRING" id="490629.SAMN05216266_12551"/>
<dbReference type="Gene3D" id="3.40.50.1110">
    <property type="entry name" value="SGNH hydrolase"/>
    <property type="match status" value="1"/>
</dbReference>
<dbReference type="EMBL" id="FOKG01000025">
    <property type="protein sequence ID" value="SFB60347.1"/>
    <property type="molecule type" value="Genomic_DNA"/>
</dbReference>
<organism evidence="2 3">
    <name type="scientific">Amycolatopsis marina</name>
    <dbReference type="NCBI Taxonomy" id="490629"/>
    <lineage>
        <taxon>Bacteria</taxon>
        <taxon>Bacillati</taxon>
        <taxon>Actinomycetota</taxon>
        <taxon>Actinomycetes</taxon>
        <taxon>Pseudonocardiales</taxon>
        <taxon>Pseudonocardiaceae</taxon>
        <taxon>Amycolatopsis</taxon>
    </lineage>
</organism>
<accession>A0A1I1CD63</accession>
<dbReference type="SUPFAM" id="SSF52266">
    <property type="entry name" value="SGNH hydrolase"/>
    <property type="match status" value="1"/>
</dbReference>
<dbReference type="AlphaFoldDB" id="A0A1I1CD63"/>
<dbReference type="InterPro" id="IPR036514">
    <property type="entry name" value="SGNH_hydro_sf"/>
</dbReference>
<dbReference type="OrthoDB" id="3465773at2"/>
<protein>
    <submittedName>
        <fullName evidence="2">Lysophospholipase L1</fullName>
    </submittedName>
</protein>
<dbReference type="RefSeq" id="WP_091678111.1">
    <property type="nucleotide sequence ID" value="NZ_FOKG01000025.1"/>
</dbReference>
<dbReference type="Pfam" id="PF13472">
    <property type="entry name" value="Lipase_GDSL_2"/>
    <property type="match status" value="1"/>
</dbReference>
<keyword evidence="3" id="KW-1185">Reference proteome</keyword>